<protein>
    <submittedName>
        <fullName evidence="3">Uncharacterized protein</fullName>
    </submittedName>
</protein>
<dbReference type="Proteomes" id="UP000664277">
    <property type="component" value="Unassembled WGS sequence"/>
</dbReference>
<evidence type="ECO:0000256" key="1">
    <source>
        <dbReference type="SAM" id="MobiDB-lite"/>
    </source>
</evidence>
<gene>
    <name evidence="3" type="ORF">J0M35_04525</name>
</gene>
<name>A0A8J7PDD8_9BACT</name>
<feature type="signal peptide" evidence="2">
    <location>
        <begin position="1"/>
        <end position="22"/>
    </location>
</feature>
<evidence type="ECO:0000256" key="2">
    <source>
        <dbReference type="SAM" id="SignalP"/>
    </source>
</evidence>
<evidence type="ECO:0000313" key="3">
    <source>
        <dbReference type="EMBL" id="MBN8659603.1"/>
    </source>
</evidence>
<feature type="chain" id="PRO_5035152557" evidence="2">
    <location>
        <begin position="23"/>
        <end position="198"/>
    </location>
</feature>
<proteinExistence type="predicted"/>
<sequence>MKRNLSKILTYSTGAVLSFSFAVLPAISESEAGWGGWSSEAQWGGTNSEAKWGGWNSEAKWGGWNSEAQHGGTNSEATWGDWNSESGFPTGARGYRGRRRWYRNAQVPQFANYQASQNATMRRIASDQSVERAHEKDLANKPDSYFVQTYGNTPSPTRMSERTYSGSDSYQASYGSALPPAHKPGGIIATYRRNNSGN</sequence>
<keyword evidence="2" id="KW-0732">Signal</keyword>
<dbReference type="AlphaFoldDB" id="A0A8J7PDD8"/>
<organism evidence="3 4">
    <name type="scientific">Candidatus Obscuribacter phosphatis</name>
    <dbReference type="NCBI Taxonomy" id="1906157"/>
    <lineage>
        <taxon>Bacteria</taxon>
        <taxon>Bacillati</taxon>
        <taxon>Candidatus Melainabacteria</taxon>
        <taxon>Candidatus Obscuribacterales</taxon>
        <taxon>Candidatus Obscuribacteraceae</taxon>
        <taxon>Candidatus Obscuribacter</taxon>
    </lineage>
</organism>
<dbReference type="EMBL" id="JAFLCK010000004">
    <property type="protein sequence ID" value="MBN8659603.1"/>
    <property type="molecule type" value="Genomic_DNA"/>
</dbReference>
<evidence type="ECO:0000313" key="4">
    <source>
        <dbReference type="Proteomes" id="UP000664277"/>
    </source>
</evidence>
<feature type="compositionally biased region" description="Polar residues" evidence="1">
    <location>
        <begin position="146"/>
        <end position="174"/>
    </location>
</feature>
<feature type="region of interest" description="Disordered" evidence="1">
    <location>
        <begin position="134"/>
        <end position="188"/>
    </location>
</feature>
<reference evidence="3" key="1">
    <citation type="submission" date="2021-02" db="EMBL/GenBank/DDBJ databases">
        <title>Genome-Resolved Metagenomics of a Microbial Community Performing Photosynthetic Biological Nutrient Removal.</title>
        <authorList>
            <person name="Mcdaniel E.A."/>
        </authorList>
    </citation>
    <scope>NUCLEOTIDE SEQUENCE</scope>
    <source>
        <strain evidence="3">UWPOB_OBS1</strain>
    </source>
</reference>
<accession>A0A8J7PDD8</accession>
<comment type="caution">
    <text evidence="3">The sequence shown here is derived from an EMBL/GenBank/DDBJ whole genome shotgun (WGS) entry which is preliminary data.</text>
</comment>